<keyword evidence="4" id="KW-1185">Reference proteome</keyword>
<dbReference type="PRINTS" id="PR00081">
    <property type="entry name" value="GDHRDH"/>
</dbReference>
<dbReference type="GeneID" id="10510800"/>
<accession>F1A0H9</accession>
<dbReference type="RefSeq" id="XP_003293172.1">
    <property type="nucleotide sequence ID" value="XM_003293124.1"/>
</dbReference>
<dbReference type="Pfam" id="PF13561">
    <property type="entry name" value="adh_short_C2"/>
    <property type="match status" value="1"/>
</dbReference>
<proteinExistence type="inferred from homology"/>
<evidence type="ECO:0000256" key="1">
    <source>
        <dbReference type="ARBA" id="ARBA00006484"/>
    </source>
</evidence>
<dbReference type="InterPro" id="IPR002347">
    <property type="entry name" value="SDR_fam"/>
</dbReference>
<reference evidence="4" key="1">
    <citation type="journal article" date="2011" name="Genome Biol.">
        <title>Comparative genomics of the social amoebae Dictyostelium discoideum and Dictyostelium purpureum.</title>
        <authorList>
            <consortium name="US DOE Joint Genome Institute (JGI-PGF)"/>
            <person name="Sucgang R."/>
            <person name="Kuo A."/>
            <person name="Tian X."/>
            <person name="Salerno W."/>
            <person name="Parikh A."/>
            <person name="Feasley C.L."/>
            <person name="Dalin E."/>
            <person name="Tu H."/>
            <person name="Huang E."/>
            <person name="Barry K."/>
            <person name="Lindquist E."/>
            <person name="Shapiro H."/>
            <person name="Bruce D."/>
            <person name="Schmutz J."/>
            <person name="Salamov A."/>
            <person name="Fey P."/>
            <person name="Gaudet P."/>
            <person name="Anjard C."/>
            <person name="Babu M.M."/>
            <person name="Basu S."/>
            <person name="Bushmanova Y."/>
            <person name="van der Wel H."/>
            <person name="Katoh-Kurasawa M."/>
            <person name="Dinh C."/>
            <person name="Coutinho P.M."/>
            <person name="Saito T."/>
            <person name="Elias M."/>
            <person name="Schaap P."/>
            <person name="Kay R.R."/>
            <person name="Henrissat B."/>
            <person name="Eichinger L."/>
            <person name="Rivero F."/>
            <person name="Putnam N.H."/>
            <person name="West C.M."/>
            <person name="Loomis W.F."/>
            <person name="Chisholm R.L."/>
            <person name="Shaulsky G."/>
            <person name="Strassmann J.E."/>
            <person name="Queller D.C."/>
            <person name="Kuspa A."/>
            <person name="Grigoriev I.V."/>
        </authorList>
    </citation>
    <scope>NUCLEOTIDE SEQUENCE [LARGE SCALE GENOMIC DNA]</scope>
    <source>
        <strain evidence="4">QSDP1</strain>
    </source>
</reference>
<dbReference type="EMBL" id="GL871340">
    <property type="protein sequence ID" value="EGC30293.1"/>
    <property type="molecule type" value="Genomic_DNA"/>
</dbReference>
<dbReference type="Gene3D" id="3.40.50.720">
    <property type="entry name" value="NAD(P)-binding Rossmann-like Domain"/>
    <property type="match status" value="1"/>
</dbReference>
<evidence type="ECO:0000256" key="2">
    <source>
        <dbReference type="ARBA" id="ARBA00023002"/>
    </source>
</evidence>
<organism evidence="3 4">
    <name type="scientific">Dictyostelium purpureum</name>
    <name type="common">Slime mold</name>
    <dbReference type="NCBI Taxonomy" id="5786"/>
    <lineage>
        <taxon>Eukaryota</taxon>
        <taxon>Amoebozoa</taxon>
        <taxon>Evosea</taxon>
        <taxon>Eumycetozoa</taxon>
        <taxon>Dictyostelia</taxon>
        <taxon>Dictyosteliales</taxon>
        <taxon>Dictyosteliaceae</taxon>
        <taxon>Dictyostelium</taxon>
    </lineage>
</organism>
<dbReference type="PRINTS" id="PR00080">
    <property type="entry name" value="SDRFAMILY"/>
</dbReference>
<name>F1A0H9_DICPU</name>
<dbReference type="GO" id="GO:0016491">
    <property type="term" value="F:oxidoreductase activity"/>
    <property type="evidence" value="ECO:0007669"/>
    <property type="project" value="UniProtKB-KW"/>
</dbReference>
<evidence type="ECO:0000313" key="3">
    <source>
        <dbReference type="EMBL" id="EGC30293.1"/>
    </source>
</evidence>
<sequence length="252" mass="26710">MEGKRILVTGAGQGIGRAICLELASKGAKVALADINVENCNETIELMKKVSATVETVAIKCDISKTEDVVAMVQTVAEKLGGIDGAVNNAGILGTLARISEYPEETFTKMMDINIKGTWLCIKEVVKQMEKQGKGDYSIVNISSIAGLLGFAYNASYGAVKHAILGITKAAAAEYGVNGIRVNAVLPGSTETSMLRQFLPAEHQPHLEAQTPLRRICQPVEIAKPVCFLLNGTESSYITGQSLVVDGGLSIV</sequence>
<dbReference type="STRING" id="5786.F1A0H9"/>
<keyword evidence="2" id="KW-0560">Oxidoreductase</keyword>
<dbReference type="VEuPathDB" id="AmoebaDB:DICPUDRAFT_157974"/>
<dbReference type="OrthoDB" id="15140at2759"/>
<dbReference type="Proteomes" id="UP000001064">
    <property type="component" value="Unassembled WGS sequence"/>
</dbReference>
<dbReference type="PANTHER" id="PTHR24321">
    <property type="entry name" value="DEHYDROGENASES, SHORT CHAIN"/>
    <property type="match status" value="1"/>
</dbReference>
<dbReference type="eggNOG" id="KOG0725">
    <property type="taxonomic scope" value="Eukaryota"/>
</dbReference>
<comment type="similarity">
    <text evidence="1">Belongs to the short-chain dehydrogenases/reductases (SDR) family.</text>
</comment>
<dbReference type="PANTHER" id="PTHR24321:SF8">
    <property type="entry name" value="ESTRADIOL 17-BETA-DEHYDROGENASE 8-RELATED"/>
    <property type="match status" value="1"/>
</dbReference>
<dbReference type="NCBIfam" id="NF005559">
    <property type="entry name" value="PRK07231.1"/>
    <property type="match status" value="1"/>
</dbReference>
<protein>
    <submittedName>
        <fullName evidence="3">Uncharacterized protein</fullName>
    </submittedName>
</protein>
<dbReference type="CDD" id="cd05233">
    <property type="entry name" value="SDR_c"/>
    <property type="match status" value="1"/>
</dbReference>
<dbReference type="InterPro" id="IPR036291">
    <property type="entry name" value="NAD(P)-bd_dom_sf"/>
</dbReference>
<evidence type="ECO:0000313" key="4">
    <source>
        <dbReference type="Proteomes" id="UP000001064"/>
    </source>
</evidence>
<gene>
    <name evidence="3" type="ORF">DICPUDRAFT_157974</name>
</gene>
<dbReference type="AlphaFoldDB" id="F1A0H9"/>
<dbReference type="KEGG" id="dpp:DICPUDRAFT_157974"/>
<dbReference type="InParanoid" id="F1A0H9"/>
<dbReference type="OMA" id="ELWYDVI"/>
<dbReference type="SUPFAM" id="SSF51735">
    <property type="entry name" value="NAD(P)-binding Rossmann-fold domains"/>
    <property type="match status" value="1"/>
</dbReference>
<dbReference type="FunFam" id="3.40.50.720:FF:000084">
    <property type="entry name" value="Short-chain dehydrogenase reductase"/>
    <property type="match status" value="1"/>
</dbReference>